<dbReference type="VEuPathDB" id="FungiDB:RhiirA1_516158"/>
<dbReference type="Proteomes" id="UP000232688">
    <property type="component" value="Unassembled WGS sequence"/>
</dbReference>
<dbReference type="EMBL" id="LLXH01000060">
    <property type="protein sequence ID" value="PKC74194.1"/>
    <property type="molecule type" value="Genomic_DNA"/>
</dbReference>
<name>A0A2I1DV33_9GLOM</name>
<reference evidence="3 4" key="3">
    <citation type="submission" date="2017-10" db="EMBL/GenBank/DDBJ databases">
        <title>Extensive intraspecific genome diversity in a model arbuscular mycorrhizal fungus.</title>
        <authorList>
            <person name="Chen E.C.H."/>
            <person name="Morin E."/>
            <person name="Baudet D."/>
            <person name="Noel J."/>
            <person name="Ndikumana S."/>
            <person name="Charron P."/>
            <person name="St-Onge C."/>
            <person name="Giorgi J."/>
            <person name="Grigoriev I.V."/>
            <person name="Roux C."/>
            <person name="Martin F.M."/>
            <person name="Corradi N."/>
        </authorList>
    </citation>
    <scope>NUCLEOTIDE SEQUENCE [LARGE SCALE GENOMIC DNA]</scope>
    <source>
        <strain evidence="3 4">A1</strain>
    </source>
</reference>
<dbReference type="VEuPathDB" id="FungiDB:FUN_015362"/>
<dbReference type="OrthoDB" id="2447250at2759"/>
<evidence type="ECO:0000313" key="2">
    <source>
        <dbReference type="EMBL" id="PKC14788.1"/>
    </source>
</evidence>
<sequence length="177" mass="20215">MDLLPKCLQELNYPWWNACTDYFVGGMLSGERVECLSVVVFGWNAHMNYFVGGMLAGEKKEGMMEFESIGLHHLKETSSVVQEKQITSYKRNASKIDDETVLLYNLLNEKEMIIDSGNNPFYVSEHGKDPKNATNQKIEKQNSSSELPSSDVGPEDNDEIMFDFTRVEMELLREQSN</sequence>
<accession>A0A2I1DV33</accession>
<evidence type="ECO:0000313" key="4">
    <source>
        <dbReference type="Proteomes" id="UP000232688"/>
    </source>
</evidence>
<organism evidence="3 4">
    <name type="scientific">Rhizophagus irregularis</name>
    <dbReference type="NCBI Taxonomy" id="588596"/>
    <lineage>
        <taxon>Eukaryota</taxon>
        <taxon>Fungi</taxon>
        <taxon>Fungi incertae sedis</taxon>
        <taxon>Mucoromycota</taxon>
        <taxon>Glomeromycotina</taxon>
        <taxon>Glomeromycetes</taxon>
        <taxon>Glomerales</taxon>
        <taxon>Glomeraceae</taxon>
        <taxon>Rhizophagus</taxon>
    </lineage>
</organism>
<comment type="caution">
    <text evidence="3">The sequence shown here is derived from an EMBL/GenBank/DDBJ whole genome shotgun (WGS) entry which is preliminary data.</text>
</comment>
<protein>
    <submittedName>
        <fullName evidence="3">Uncharacterized protein</fullName>
    </submittedName>
</protein>
<dbReference type="EMBL" id="LLXJ01000117">
    <property type="protein sequence ID" value="PKC14788.1"/>
    <property type="molecule type" value="Genomic_DNA"/>
</dbReference>
<gene>
    <name evidence="3" type="ORF">RhiirA1_516158</name>
    <name evidence="2" type="ORF">RhiirA5_451233</name>
</gene>
<evidence type="ECO:0000313" key="5">
    <source>
        <dbReference type="Proteomes" id="UP000232722"/>
    </source>
</evidence>
<dbReference type="VEuPathDB" id="FungiDB:FUN_015361"/>
<evidence type="ECO:0000256" key="1">
    <source>
        <dbReference type="SAM" id="MobiDB-lite"/>
    </source>
</evidence>
<evidence type="ECO:0000313" key="3">
    <source>
        <dbReference type="EMBL" id="PKC74194.1"/>
    </source>
</evidence>
<feature type="region of interest" description="Disordered" evidence="1">
    <location>
        <begin position="125"/>
        <end position="158"/>
    </location>
</feature>
<dbReference type="VEuPathDB" id="FungiDB:RhiirFUN_011159"/>
<dbReference type="Proteomes" id="UP000232722">
    <property type="component" value="Unassembled WGS sequence"/>
</dbReference>
<reference evidence="3 4" key="4">
    <citation type="submission" date="2017-10" db="EMBL/GenBank/DDBJ databases">
        <title>Genome analyses suggest a sexual origin of heterokaryosis in a supposedly ancient asexual fungus.</title>
        <authorList>
            <person name="Corradi N."/>
            <person name="Sedzielewska K."/>
            <person name="Noel J."/>
            <person name="Charron P."/>
            <person name="Farinelli L."/>
            <person name="Marton T."/>
            <person name="Kruger M."/>
            <person name="Pelin A."/>
            <person name="Brachmann A."/>
            <person name="Corradi N."/>
        </authorList>
    </citation>
    <scope>NUCLEOTIDE SEQUENCE [LARGE SCALE GENOMIC DNA]</scope>
    <source>
        <strain evidence="3 4">A1</strain>
    </source>
</reference>
<reference evidence="2 5" key="2">
    <citation type="submission" date="2017-09" db="EMBL/GenBank/DDBJ databases">
        <title>Extensive intraspecific genome diversity in a model arbuscular mycorrhizal fungus.</title>
        <authorList>
            <person name="Chen E.C."/>
            <person name="Morin E."/>
            <person name="Beaudet D."/>
            <person name="Noel J."/>
            <person name="Ndikumana S."/>
            <person name="Charron P."/>
            <person name="St-Onge C."/>
            <person name="Giorgi J."/>
            <person name="Grigoriev I.V."/>
            <person name="Roux C."/>
            <person name="Martin F.M."/>
            <person name="Corradi N."/>
        </authorList>
    </citation>
    <scope>NUCLEOTIDE SEQUENCE [LARGE SCALE GENOMIC DNA]</scope>
    <source>
        <strain evidence="2 5">A5</strain>
    </source>
</reference>
<reference evidence="2 5" key="1">
    <citation type="submission" date="2016-04" db="EMBL/GenBank/DDBJ databases">
        <title>Genome analyses suggest a sexual origin of heterokaryosis in a supposedly ancient asexual fungus.</title>
        <authorList>
            <person name="Ropars J."/>
            <person name="Sedzielewska K."/>
            <person name="Noel J."/>
            <person name="Charron P."/>
            <person name="Farinelli L."/>
            <person name="Marton T."/>
            <person name="Kruger M."/>
            <person name="Pelin A."/>
            <person name="Brachmann A."/>
            <person name="Corradi N."/>
        </authorList>
    </citation>
    <scope>NUCLEOTIDE SEQUENCE [LARGE SCALE GENOMIC DNA]</scope>
    <source>
        <strain evidence="2 5">A5</strain>
    </source>
</reference>
<feature type="compositionally biased region" description="Polar residues" evidence="1">
    <location>
        <begin position="132"/>
        <end position="148"/>
    </location>
</feature>
<dbReference type="AlphaFoldDB" id="A0A2I1DV33"/>
<proteinExistence type="predicted"/>